<sequence>MKNHLIKAGAIMAAIVFLSVTAFEFNADARAGGGRSFGGGSRSYSRSASPSPSSTYGPSRQQAAPAPAPGAFQQPQGGGFLRSMAGGLAGGMLGSMLFSSFAGAGSGVGGMGGGGMGLVQIVLLAGVGYLIYRYIKKKRADSAGTFSGQGGYGGGTVIPLPTAQLGTQPATDDVGAGLSHIRRMDPSFDENRFTDAAMDTFFKIQGAWMNRGLSPVAGLLTDEMRGIFQTDLDRLLRDKQINRLENIAVREVKIAEAWQEAGQDYITASIYANLLDYTTDETTGAVVSGSKAEPVKFEEFWTFTRAVGANPWRLSAINQA</sequence>
<dbReference type="PANTHER" id="PTHR41542:SF1">
    <property type="entry name" value="BLL5807 PROTEIN"/>
    <property type="match status" value="1"/>
</dbReference>
<feature type="domain" description="Tim44-like" evidence="3">
    <location>
        <begin position="174"/>
        <end position="319"/>
    </location>
</feature>
<organism evidence="4 5">
    <name type="scientific">Oryzomonas japonica</name>
    <dbReference type="NCBI Taxonomy" id="2603858"/>
    <lineage>
        <taxon>Bacteria</taxon>
        <taxon>Pseudomonadati</taxon>
        <taxon>Thermodesulfobacteriota</taxon>
        <taxon>Desulfuromonadia</taxon>
        <taxon>Geobacterales</taxon>
        <taxon>Geobacteraceae</taxon>
        <taxon>Oryzomonas</taxon>
    </lineage>
</organism>
<keyword evidence="2" id="KW-0812">Transmembrane</keyword>
<dbReference type="PANTHER" id="PTHR41542">
    <property type="entry name" value="BLL5807 PROTEIN"/>
    <property type="match status" value="1"/>
</dbReference>
<dbReference type="EMBL" id="VZQZ01000010">
    <property type="protein sequence ID" value="KAB0664072.1"/>
    <property type="molecule type" value="Genomic_DNA"/>
</dbReference>
<dbReference type="Proteomes" id="UP000420562">
    <property type="component" value="Unassembled WGS sequence"/>
</dbReference>
<feature type="region of interest" description="Disordered" evidence="1">
    <location>
        <begin position="36"/>
        <end position="72"/>
    </location>
</feature>
<dbReference type="SUPFAM" id="SSF54427">
    <property type="entry name" value="NTF2-like"/>
    <property type="match status" value="1"/>
</dbReference>
<name>A0A7J4ZNB2_9BACT</name>
<protein>
    <submittedName>
        <fullName evidence="4">Tim44 domain-containing protein</fullName>
    </submittedName>
</protein>
<feature type="transmembrane region" description="Helical" evidence="2">
    <location>
        <begin position="6"/>
        <end position="25"/>
    </location>
</feature>
<keyword evidence="2" id="KW-1133">Transmembrane helix</keyword>
<dbReference type="InterPro" id="IPR007379">
    <property type="entry name" value="Tim44-like_dom"/>
</dbReference>
<dbReference type="InterPro" id="IPR032710">
    <property type="entry name" value="NTF2-like_dom_sf"/>
</dbReference>
<reference evidence="4 5" key="1">
    <citation type="submission" date="2019-09" db="EMBL/GenBank/DDBJ databases">
        <title>Geobacter sp. Red96, a novel strain isolated from paddy soil.</title>
        <authorList>
            <person name="Xu Z."/>
            <person name="Masuda Y."/>
            <person name="Itoh H."/>
            <person name="Senoo K."/>
        </authorList>
    </citation>
    <scope>NUCLEOTIDE SEQUENCE [LARGE SCALE GENOMIC DNA]</scope>
    <source>
        <strain evidence="4 5">Red96</strain>
    </source>
</reference>
<feature type="transmembrane region" description="Helical" evidence="2">
    <location>
        <begin position="84"/>
        <end position="104"/>
    </location>
</feature>
<feature type="transmembrane region" description="Helical" evidence="2">
    <location>
        <begin position="110"/>
        <end position="132"/>
    </location>
</feature>
<dbReference type="Pfam" id="PF04280">
    <property type="entry name" value="Tim44"/>
    <property type="match status" value="1"/>
</dbReference>
<feature type="compositionally biased region" description="Low complexity" evidence="1">
    <location>
        <begin position="42"/>
        <end position="72"/>
    </location>
</feature>
<dbReference type="RefSeq" id="WP_151129389.1">
    <property type="nucleotide sequence ID" value="NZ_VZQZ01000010.1"/>
</dbReference>
<evidence type="ECO:0000259" key="3">
    <source>
        <dbReference type="SMART" id="SM00978"/>
    </source>
</evidence>
<accession>A0A7J4ZNB2</accession>
<evidence type="ECO:0000313" key="4">
    <source>
        <dbReference type="EMBL" id="KAB0664072.1"/>
    </source>
</evidence>
<evidence type="ECO:0000256" key="1">
    <source>
        <dbReference type="SAM" id="MobiDB-lite"/>
    </source>
</evidence>
<proteinExistence type="predicted"/>
<keyword evidence="2" id="KW-0472">Membrane</keyword>
<keyword evidence="5" id="KW-1185">Reference proteome</keyword>
<evidence type="ECO:0000313" key="5">
    <source>
        <dbReference type="Proteomes" id="UP000420562"/>
    </source>
</evidence>
<dbReference type="Gene3D" id="3.10.450.240">
    <property type="match status" value="1"/>
</dbReference>
<gene>
    <name evidence="4" type="ORF">F6V25_14805</name>
</gene>
<dbReference type="AlphaFoldDB" id="A0A7J4ZNB2"/>
<comment type="caution">
    <text evidence="4">The sequence shown here is derived from an EMBL/GenBank/DDBJ whole genome shotgun (WGS) entry which is preliminary data.</text>
</comment>
<evidence type="ECO:0000256" key="2">
    <source>
        <dbReference type="SAM" id="Phobius"/>
    </source>
</evidence>
<dbReference type="SMART" id="SM00978">
    <property type="entry name" value="Tim44"/>
    <property type="match status" value="1"/>
</dbReference>